<feature type="transmembrane region" description="Helical" evidence="1">
    <location>
        <begin position="40"/>
        <end position="60"/>
    </location>
</feature>
<reference evidence="2" key="1">
    <citation type="journal article" date="2020" name="mSystems">
        <title>Genome- and Community-Level Interaction Insights into Carbon Utilization and Element Cycling Functions of Hydrothermarchaeota in Hydrothermal Sediment.</title>
        <authorList>
            <person name="Zhou Z."/>
            <person name="Liu Y."/>
            <person name="Xu W."/>
            <person name="Pan J."/>
            <person name="Luo Z.H."/>
            <person name="Li M."/>
        </authorList>
    </citation>
    <scope>NUCLEOTIDE SEQUENCE [LARGE SCALE GENOMIC DNA]</scope>
    <source>
        <strain evidence="2">SpSt-349</strain>
    </source>
</reference>
<evidence type="ECO:0000313" key="2">
    <source>
        <dbReference type="EMBL" id="HEN42455.1"/>
    </source>
</evidence>
<feature type="transmembrane region" description="Helical" evidence="1">
    <location>
        <begin position="72"/>
        <end position="94"/>
    </location>
</feature>
<dbReference type="GO" id="GO:0008168">
    <property type="term" value="F:methyltransferase activity"/>
    <property type="evidence" value="ECO:0007669"/>
    <property type="project" value="UniProtKB-KW"/>
</dbReference>
<evidence type="ECO:0000256" key="1">
    <source>
        <dbReference type="SAM" id="Phobius"/>
    </source>
</evidence>
<keyword evidence="1" id="KW-1133">Transmembrane helix</keyword>
<dbReference type="PANTHER" id="PTHR12714">
    <property type="entry name" value="PROTEIN-S ISOPRENYLCYSTEINE O-METHYLTRANSFERASE"/>
    <property type="match status" value="1"/>
</dbReference>
<protein>
    <submittedName>
        <fullName evidence="2">Isoprenylcysteine carboxylmethyltransferase family protein</fullName>
    </submittedName>
</protein>
<keyword evidence="1" id="KW-0472">Membrane</keyword>
<dbReference type="GO" id="GO:0032259">
    <property type="term" value="P:methylation"/>
    <property type="evidence" value="ECO:0007669"/>
    <property type="project" value="UniProtKB-KW"/>
</dbReference>
<gene>
    <name evidence="2" type="ORF">ENQ87_08765</name>
</gene>
<accession>A0A831UEB4</accession>
<dbReference type="PANTHER" id="PTHR12714:SF24">
    <property type="entry name" value="SLR1182 PROTEIN"/>
    <property type="match status" value="1"/>
</dbReference>
<organism evidence="2">
    <name type="scientific">Geobacter metallireducens</name>
    <dbReference type="NCBI Taxonomy" id="28232"/>
    <lineage>
        <taxon>Bacteria</taxon>
        <taxon>Pseudomonadati</taxon>
        <taxon>Thermodesulfobacteriota</taxon>
        <taxon>Desulfuromonadia</taxon>
        <taxon>Geobacterales</taxon>
        <taxon>Geobacteraceae</taxon>
        <taxon>Geobacter</taxon>
    </lineage>
</organism>
<dbReference type="Gene3D" id="1.20.120.1630">
    <property type="match status" value="1"/>
</dbReference>
<keyword evidence="1" id="KW-0812">Transmembrane</keyword>
<keyword evidence="2" id="KW-0808">Transferase</keyword>
<proteinExistence type="predicted"/>
<dbReference type="AlphaFoldDB" id="A0A831UEB4"/>
<sequence>MTDFIIRLAVFALVHSLLALPALQKRIAGQFPLLGRCYRLIYNLIALATFFWAMSAWHLSPVLYIVPGAGSLLFHLAQLAFLVLLVRCASQTGIGDFLGLKQLRRIPGDRQLVTSGCYARVRHPLYSLSLAFLALNPVMTLKWAILTAFAAAYFAVGARIEERRLRDEFGDTYRRYQEQVPMFMPGKQVPPR</sequence>
<feature type="transmembrane region" description="Helical" evidence="1">
    <location>
        <begin position="130"/>
        <end position="156"/>
    </location>
</feature>
<comment type="caution">
    <text evidence="2">The sequence shown here is derived from an EMBL/GenBank/DDBJ whole genome shotgun (WGS) entry which is preliminary data.</text>
</comment>
<keyword evidence="2" id="KW-0489">Methyltransferase</keyword>
<name>A0A831UEB4_GEOME</name>
<dbReference type="EMBL" id="DSOV01000040">
    <property type="protein sequence ID" value="HEN42455.1"/>
    <property type="molecule type" value="Genomic_DNA"/>
</dbReference>